<reference evidence="2" key="2">
    <citation type="submission" date="2018-05" db="EMBL/GenBank/DDBJ databases">
        <title>OpunRS2 (Oryza punctata Reference Sequence Version 2).</title>
        <authorList>
            <person name="Zhang J."/>
            <person name="Kudrna D."/>
            <person name="Lee S."/>
            <person name="Talag J."/>
            <person name="Welchert J."/>
            <person name="Wing R.A."/>
        </authorList>
    </citation>
    <scope>NUCLEOTIDE SEQUENCE [LARGE SCALE GENOMIC DNA]</scope>
</reference>
<sequence length="138" mass="16295">MSSTACHRTCSRRSTTRSSEDRSPRLSRSQRRGPRSATRRRRRGRRRRRKPCSLRRERTAASRARRGRACAADGEARRVEVQLLPPFRDEAAPRRRRRPLRLHQRRPQGGRQQRYSSKQLQDGSSREFKQRLPLLLGL</sequence>
<reference evidence="2" key="1">
    <citation type="submission" date="2015-04" db="UniProtKB">
        <authorList>
            <consortium name="EnsemblPlants"/>
        </authorList>
    </citation>
    <scope>IDENTIFICATION</scope>
</reference>
<evidence type="ECO:0000256" key="1">
    <source>
        <dbReference type="SAM" id="MobiDB-lite"/>
    </source>
</evidence>
<dbReference type="AlphaFoldDB" id="A0A0E0KAX3"/>
<dbReference type="EnsemblPlants" id="OPUNC03G09080.1">
    <property type="protein sequence ID" value="OPUNC03G09080.1"/>
    <property type="gene ID" value="OPUNC03G09080"/>
</dbReference>
<dbReference type="HOGENOM" id="CLU_154156_0_0_1"/>
<protein>
    <submittedName>
        <fullName evidence="2">Uncharacterized protein</fullName>
    </submittedName>
</protein>
<keyword evidence="3" id="KW-1185">Reference proteome</keyword>
<proteinExistence type="predicted"/>
<dbReference type="Proteomes" id="UP000026962">
    <property type="component" value="Chromosome 3"/>
</dbReference>
<feature type="compositionally biased region" description="Basic residues" evidence="1">
    <location>
        <begin position="28"/>
        <end position="53"/>
    </location>
</feature>
<organism evidence="2">
    <name type="scientific">Oryza punctata</name>
    <name type="common">Red rice</name>
    <dbReference type="NCBI Taxonomy" id="4537"/>
    <lineage>
        <taxon>Eukaryota</taxon>
        <taxon>Viridiplantae</taxon>
        <taxon>Streptophyta</taxon>
        <taxon>Embryophyta</taxon>
        <taxon>Tracheophyta</taxon>
        <taxon>Spermatophyta</taxon>
        <taxon>Magnoliopsida</taxon>
        <taxon>Liliopsida</taxon>
        <taxon>Poales</taxon>
        <taxon>Poaceae</taxon>
        <taxon>BOP clade</taxon>
        <taxon>Oryzoideae</taxon>
        <taxon>Oryzeae</taxon>
        <taxon>Oryzinae</taxon>
        <taxon>Oryza</taxon>
    </lineage>
</organism>
<evidence type="ECO:0000313" key="3">
    <source>
        <dbReference type="Proteomes" id="UP000026962"/>
    </source>
</evidence>
<evidence type="ECO:0000313" key="2">
    <source>
        <dbReference type="EnsemblPlants" id="OPUNC03G09080.1"/>
    </source>
</evidence>
<accession>A0A0E0KAX3</accession>
<feature type="compositionally biased region" description="Basic residues" evidence="1">
    <location>
        <begin position="94"/>
        <end position="108"/>
    </location>
</feature>
<name>A0A0E0KAX3_ORYPU</name>
<dbReference type="Gramene" id="OPUNC03G09080.1">
    <property type="protein sequence ID" value="OPUNC03G09080.1"/>
    <property type="gene ID" value="OPUNC03G09080"/>
</dbReference>
<feature type="region of interest" description="Disordered" evidence="1">
    <location>
        <begin position="1"/>
        <end position="138"/>
    </location>
</feature>